<dbReference type="PANTHER" id="PTHR24421:SF10">
    <property type="entry name" value="NITRATE_NITRITE SENSOR PROTEIN NARQ"/>
    <property type="match status" value="1"/>
</dbReference>
<dbReference type="EMBL" id="LR130779">
    <property type="protein sequence ID" value="VDN61040.1"/>
    <property type="molecule type" value="Genomic_DNA"/>
</dbReference>
<dbReference type="AlphaFoldDB" id="A0A653AXF3"/>
<reference evidence="10" key="1">
    <citation type="submission" date="2018-11" db="EMBL/GenBank/DDBJ databases">
        <authorList>
            <consortium name="Genoscope - CEA"/>
            <person name="William W."/>
        </authorList>
    </citation>
    <scope>NUCLEOTIDE SEQUENCE [LARGE SCALE GENOMIC DNA]</scope>
    <source>
        <strain evidence="10">T9AD</strain>
    </source>
</reference>
<dbReference type="InterPro" id="IPR011712">
    <property type="entry name" value="Sig_transdc_His_kin_sub3_dim/P"/>
</dbReference>
<evidence type="ECO:0000256" key="4">
    <source>
        <dbReference type="ARBA" id="ARBA00022679"/>
    </source>
</evidence>
<evidence type="ECO:0000256" key="7">
    <source>
        <dbReference type="ARBA" id="ARBA00022840"/>
    </source>
</evidence>
<keyword evidence="3" id="KW-0597">Phosphoprotein</keyword>
<dbReference type="GO" id="GO:0000155">
    <property type="term" value="F:phosphorelay sensor kinase activity"/>
    <property type="evidence" value="ECO:0007669"/>
    <property type="project" value="InterPro"/>
</dbReference>
<evidence type="ECO:0000256" key="8">
    <source>
        <dbReference type="ARBA" id="ARBA00023012"/>
    </source>
</evidence>
<dbReference type="PANTHER" id="PTHR24421">
    <property type="entry name" value="NITRATE/NITRITE SENSOR PROTEIN NARX-RELATED"/>
    <property type="match status" value="1"/>
</dbReference>
<dbReference type="RefSeq" id="WP_051800532.1">
    <property type="nucleotide sequence ID" value="NZ_CP068551.1"/>
</dbReference>
<accession>A0A653AXF3</accession>
<evidence type="ECO:0000313" key="11">
    <source>
        <dbReference type="EMBL" id="VDN66500.1"/>
    </source>
</evidence>
<dbReference type="Gene3D" id="1.20.5.1930">
    <property type="match status" value="1"/>
</dbReference>
<dbReference type="SUPFAM" id="SSF55874">
    <property type="entry name" value="ATPase domain of HSP90 chaperone/DNA topoisomerase II/histidine kinase"/>
    <property type="match status" value="1"/>
</dbReference>
<keyword evidence="7" id="KW-0067">ATP-binding</keyword>
<dbReference type="Pfam" id="PF02518">
    <property type="entry name" value="HATPase_c"/>
    <property type="match status" value="1"/>
</dbReference>
<dbReference type="Pfam" id="PF07730">
    <property type="entry name" value="HisKA_3"/>
    <property type="match status" value="1"/>
</dbReference>
<evidence type="ECO:0000256" key="5">
    <source>
        <dbReference type="ARBA" id="ARBA00022741"/>
    </source>
</evidence>
<evidence type="ECO:0000256" key="2">
    <source>
        <dbReference type="ARBA" id="ARBA00012438"/>
    </source>
</evidence>
<feature type="domain" description="Histidine kinase" evidence="9">
    <location>
        <begin position="175"/>
        <end position="369"/>
    </location>
</feature>
<dbReference type="InterPro" id="IPR005467">
    <property type="entry name" value="His_kinase_dom"/>
</dbReference>
<evidence type="ECO:0000256" key="6">
    <source>
        <dbReference type="ARBA" id="ARBA00022777"/>
    </source>
</evidence>
<keyword evidence="8" id="KW-0902">Two-component regulatory system</keyword>
<keyword evidence="6" id="KW-0418">Kinase</keyword>
<evidence type="ECO:0000259" key="9">
    <source>
        <dbReference type="PROSITE" id="PS50109"/>
    </source>
</evidence>
<dbReference type="InterPro" id="IPR003594">
    <property type="entry name" value="HATPase_dom"/>
</dbReference>
<gene>
    <name evidence="10" type="ORF">POT9AD_0044</name>
    <name evidence="11" type="ORF">POT9AD_5525</name>
</gene>
<protein>
    <recommendedName>
        <fullName evidence="2">histidine kinase</fullName>
        <ecNumber evidence="2">2.7.13.3</ecNumber>
    </recommendedName>
</protein>
<dbReference type="PROSITE" id="PS50109">
    <property type="entry name" value="HIS_KIN"/>
    <property type="match status" value="1"/>
</dbReference>
<dbReference type="SMART" id="SM00387">
    <property type="entry name" value="HATPase_c"/>
    <property type="match status" value="1"/>
</dbReference>
<dbReference type="EC" id="2.7.13.3" evidence="2"/>
<sequence>MLQLLLRTFLVERRPRDVPEPPAYRQALAALPLRLLQQAGADAPLLELLPHLQRALQAAAVQLSLPQLGAPGWRHLGTAEDWVAGDCPAHCIEPPLPGRVRLCPGCLAQGRYRALAGLYQEDRQGALLRVDFPQRPQLWQRERLREMSRPLGEALQAFAEERRLRRRELSAERGVLARELHDSVAQQLSYLQIRASRLQTVLDERQHDAAQVMLDDLRDGLRVMHRQVRELISSARLTMDGRSLRQALESSVEEFSRSSGCVFSLDNRLPAHALPSEAQLQVLQIVREALANVVRHSHARQVWIRLWPQGSGAVVEVHDDGVGLPAQPPEGGHFGVTIMRERAAAIGAQLSIESAPGRGTCVRLHWGRT</sequence>
<keyword evidence="4" id="KW-0808">Transferase</keyword>
<evidence type="ECO:0000313" key="10">
    <source>
        <dbReference type="EMBL" id="VDN61040.1"/>
    </source>
</evidence>
<dbReference type="EMBL" id="LR130779">
    <property type="protein sequence ID" value="VDN66500.1"/>
    <property type="molecule type" value="Genomic_DNA"/>
</dbReference>
<evidence type="ECO:0000256" key="3">
    <source>
        <dbReference type="ARBA" id="ARBA00022553"/>
    </source>
</evidence>
<dbReference type="GO" id="GO:0005524">
    <property type="term" value="F:ATP binding"/>
    <property type="evidence" value="ECO:0007669"/>
    <property type="project" value="UniProtKB-KW"/>
</dbReference>
<dbReference type="GO" id="GO:0046983">
    <property type="term" value="F:protein dimerization activity"/>
    <property type="evidence" value="ECO:0007669"/>
    <property type="project" value="InterPro"/>
</dbReference>
<dbReference type="InterPro" id="IPR050482">
    <property type="entry name" value="Sensor_HK_TwoCompSys"/>
</dbReference>
<evidence type="ECO:0000256" key="1">
    <source>
        <dbReference type="ARBA" id="ARBA00000085"/>
    </source>
</evidence>
<dbReference type="InterPro" id="IPR036890">
    <property type="entry name" value="HATPase_C_sf"/>
</dbReference>
<dbReference type="CDD" id="cd16917">
    <property type="entry name" value="HATPase_UhpB-NarQ-NarX-like"/>
    <property type="match status" value="1"/>
</dbReference>
<dbReference type="Gene3D" id="3.30.565.10">
    <property type="entry name" value="Histidine kinase-like ATPase, C-terminal domain"/>
    <property type="match status" value="1"/>
</dbReference>
<organism evidence="10">
    <name type="scientific">Ectopseudomonas oleovorans</name>
    <name type="common">Pseudomonas oleovorans</name>
    <dbReference type="NCBI Taxonomy" id="301"/>
    <lineage>
        <taxon>Bacteria</taxon>
        <taxon>Pseudomonadati</taxon>
        <taxon>Pseudomonadota</taxon>
        <taxon>Gammaproteobacteria</taxon>
        <taxon>Pseudomonadales</taxon>
        <taxon>Pseudomonadaceae</taxon>
        <taxon>Ectopseudomonas</taxon>
    </lineage>
</organism>
<proteinExistence type="predicted"/>
<dbReference type="OrthoDB" id="9811306at2"/>
<dbReference type="GO" id="GO:0016020">
    <property type="term" value="C:membrane"/>
    <property type="evidence" value="ECO:0007669"/>
    <property type="project" value="InterPro"/>
</dbReference>
<name>A0A653AXF3_ECTOL</name>
<comment type="catalytic activity">
    <reaction evidence="1">
        <text>ATP + protein L-histidine = ADP + protein N-phospho-L-histidine.</text>
        <dbReference type="EC" id="2.7.13.3"/>
    </reaction>
</comment>
<keyword evidence="5" id="KW-0547">Nucleotide-binding</keyword>